<proteinExistence type="predicted"/>
<evidence type="ECO:0000259" key="3">
    <source>
        <dbReference type="PROSITE" id="PS51841"/>
    </source>
</evidence>
<feature type="domain" description="LTD" evidence="3">
    <location>
        <begin position="24"/>
        <end position="198"/>
    </location>
</feature>
<dbReference type="Pfam" id="PF00353">
    <property type="entry name" value="HemolysinCabind"/>
    <property type="match status" value="1"/>
</dbReference>
<dbReference type="SUPFAM" id="SSF51120">
    <property type="entry name" value="beta-Roll"/>
    <property type="match status" value="1"/>
</dbReference>
<dbReference type="NCBIfam" id="TIGR01451">
    <property type="entry name" value="B_ant_repeat"/>
    <property type="match status" value="2"/>
</dbReference>
<dbReference type="Pfam" id="PF00932">
    <property type="entry name" value="LTD"/>
    <property type="match status" value="1"/>
</dbReference>
<dbReference type="InterPro" id="IPR001434">
    <property type="entry name" value="OmcB-like_DUF11"/>
</dbReference>
<dbReference type="InterPro" id="IPR013783">
    <property type="entry name" value="Ig-like_fold"/>
</dbReference>
<keyword evidence="2" id="KW-0732">Signal</keyword>
<feature type="chain" id="PRO_5045810981" evidence="2">
    <location>
        <begin position="32"/>
        <end position="575"/>
    </location>
</feature>
<name>A0ABW2GZG6_9ACTN</name>
<feature type="region of interest" description="Disordered" evidence="1">
    <location>
        <begin position="180"/>
        <end position="212"/>
    </location>
</feature>
<reference evidence="5" key="1">
    <citation type="journal article" date="2019" name="Int. J. Syst. Evol. Microbiol.">
        <title>The Global Catalogue of Microorganisms (GCM) 10K type strain sequencing project: providing services to taxonomists for standard genome sequencing and annotation.</title>
        <authorList>
            <consortium name="The Broad Institute Genomics Platform"/>
            <consortium name="The Broad Institute Genome Sequencing Center for Infectious Disease"/>
            <person name="Wu L."/>
            <person name="Ma J."/>
        </authorList>
    </citation>
    <scope>NUCLEOTIDE SEQUENCE [LARGE SCALE GENOMIC DNA]</scope>
    <source>
        <strain evidence="5">CGMCC 1.9106</strain>
    </source>
</reference>
<keyword evidence="5" id="KW-1185">Reference proteome</keyword>
<sequence>MRQWVRRAASAAVVSLSVGVAGLSLPTPALAVSPDIVISQVYGGGGNTGATYTNDFIELYNRGAAAVDVTGWTVQYASAAGNTWQTTPLSGEILPGTYYLVQEAQGPGGTTPLPAPNAVGNVSMSLSSGKVALVTNQTPLACATGCDTVAGVRDFVGYGTSASSAEASPAPTLTNTTAALRDDGGQVDTDNNSVDFSAGTPSPRNSPPATDEADLAVTKTDNPDPVTAGQSLTYTITVANAGPGAAQSVELTDTLPAGTTFVSATAPGGWTLDSPAVGSGGTVTASASTLAADAAGAVITIVVNVGTGVTGTLTNTATVSSATTDPDATNDSATATTTVQQPSADLAITKIDAPDPVTAGSDLTYTIAVRNAGPNTAQSVVLRDGIPAGTTFVSFATPSAGWTLSTPPAGGTGEVTATRASLGSGDTAQFTLVVRVDPTATGRIRNSGGITSATPDQDTTNNADTEFTTVGPTVPGCTITGTAGTDIINGTLGDDVICGLGGNDIINGKGGNDVIYGGPGRDLLSGGKGDDMVYGEEGTDFIKIDDGVAGNDNADGGPGFDLCSSDPLDGVLSCP</sequence>
<dbReference type="InterPro" id="IPR001322">
    <property type="entry name" value="Lamin_tail_dom"/>
</dbReference>
<accession>A0ABW2GZG6</accession>
<dbReference type="InterPro" id="IPR001343">
    <property type="entry name" value="Hemolysn_Ca-bd"/>
</dbReference>
<evidence type="ECO:0000313" key="5">
    <source>
        <dbReference type="Proteomes" id="UP001596392"/>
    </source>
</evidence>
<dbReference type="InterPro" id="IPR011049">
    <property type="entry name" value="Serralysin-like_metalloprot_C"/>
</dbReference>
<dbReference type="Proteomes" id="UP001596392">
    <property type="component" value="Unassembled WGS sequence"/>
</dbReference>
<dbReference type="PRINTS" id="PR00313">
    <property type="entry name" value="CABNDNGRPT"/>
</dbReference>
<evidence type="ECO:0000313" key="4">
    <source>
        <dbReference type="EMBL" id="MFC7244389.1"/>
    </source>
</evidence>
<dbReference type="InterPro" id="IPR018511">
    <property type="entry name" value="Hemolysin-typ_Ca-bd_CS"/>
</dbReference>
<dbReference type="PANTHER" id="PTHR34819:SF3">
    <property type="entry name" value="CELL SURFACE PROTEIN"/>
    <property type="match status" value="1"/>
</dbReference>
<dbReference type="Pfam" id="PF01345">
    <property type="entry name" value="DUF11"/>
    <property type="match status" value="2"/>
</dbReference>
<dbReference type="RefSeq" id="WP_376807435.1">
    <property type="nucleotide sequence ID" value="NZ_JBHTAC010000016.1"/>
</dbReference>
<dbReference type="Gene3D" id="2.60.40.10">
    <property type="entry name" value="Immunoglobulins"/>
    <property type="match status" value="1"/>
</dbReference>
<comment type="caution">
    <text evidence="4">The sequence shown here is derived from an EMBL/GenBank/DDBJ whole genome shotgun (WGS) entry which is preliminary data.</text>
</comment>
<dbReference type="Gene3D" id="2.150.10.10">
    <property type="entry name" value="Serralysin-like metalloprotease, C-terminal"/>
    <property type="match status" value="1"/>
</dbReference>
<dbReference type="InterPro" id="IPR047589">
    <property type="entry name" value="DUF11_rpt"/>
</dbReference>
<dbReference type="PROSITE" id="PS51841">
    <property type="entry name" value="LTD"/>
    <property type="match status" value="1"/>
</dbReference>
<evidence type="ECO:0000256" key="1">
    <source>
        <dbReference type="SAM" id="MobiDB-lite"/>
    </source>
</evidence>
<dbReference type="PANTHER" id="PTHR34819">
    <property type="entry name" value="LARGE CYSTEINE-RICH PERIPLASMIC PROTEIN OMCB"/>
    <property type="match status" value="1"/>
</dbReference>
<evidence type="ECO:0000256" key="2">
    <source>
        <dbReference type="SAM" id="SignalP"/>
    </source>
</evidence>
<gene>
    <name evidence="4" type="ORF">ACFQO7_18085</name>
</gene>
<protein>
    <submittedName>
        <fullName evidence="4">Lamin tail domain-containing protein</fullName>
    </submittedName>
</protein>
<feature type="compositionally biased region" description="Polar residues" evidence="1">
    <location>
        <begin position="188"/>
        <end position="203"/>
    </location>
</feature>
<dbReference type="PROSITE" id="PS00330">
    <property type="entry name" value="HEMOLYSIN_CALCIUM"/>
    <property type="match status" value="2"/>
</dbReference>
<dbReference type="EMBL" id="JBHTAC010000016">
    <property type="protein sequence ID" value="MFC7244389.1"/>
    <property type="molecule type" value="Genomic_DNA"/>
</dbReference>
<feature type="signal peptide" evidence="2">
    <location>
        <begin position="1"/>
        <end position="31"/>
    </location>
</feature>
<organism evidence="4 5">
    <name type="scientific">Catellatospora aurea</name>
    <dbReference type="NCBI Taxonomy" id="1337874"/>
    <lineage>
        <taxon>Bacteria</taxon>
        <taxon>Bacillati</taxon>
        <taxon>Actinomycetota</taxon>
        <taxon>Actinomycetes</taxon>
        <taxon>Micromonosporales</taxon>
        <taxon>Micromonosporaceae</taxon>
        <taxon>Catellatospora</taxon>
    </lineage>
</organism>
<dbReference type="InterPro" id="IPR051172">
    <property type="entry name" value="Chlamydia_OmcB"/>
</dbReference>